<dbReference type="AlphaFoldDB" id="E6X284"/>
<dbReference type="InterPro" id="IPR050155">
    <property type="entry name" value="HAD-like_hydrolase_sf"/>
</dbReference>
<dbReference type="STRING" id="749222.Nitsa_0752"/>
<comment type="pathway">
    <text evidence="2">Organic acid metabolism; glycolate biosynthesis; glycolate from 2-phosphoglycolate: step 1/1.</text>
</comment>
<comment type="similarity">
    <text evidence="3">Belongs to the HAD-like hydrolase superfamily. CbbY/CbbZ/Gph/YieH family.</text>
</comment>
<accession>E6X284</accession>
<dbReference type="InterPro" id="IPR023214">
    <property type="entry name" value="HAD_sf"/>
</dbReference>
<dbReference type="SFLD" id="SFLDS00003">
    <property type="entry name" value="Haloacid_Dehalogenase"/>
    <property type="match status" value="1"/>
</dbReference>
<dbReference type="RefSeq" id="WP_013553713.1">
    <property type="nucleotide sequence ID" value="NC_014935.1"/>
</dbReference>
<dbReference type="OrthoDB" id="9792518at2"/>
<dbReference type="GO" id="GO:0006281">
    <property type="term" value="P:DNA repair"/>
    <property type="evidence" value="ECO:0007669"/>
    <property type="project" value="TreeGrafter"/>
</dbReference>
<organism evidence="5 6">
    <name type="scientific">Nitratifractor salsuginis (strain DSM 16511 / JCM 12458 / E9I37-1)</name>
    <dbReference type="NCBI Taxonomy" id="749222"/>
    <lineage>
        <taxon>Bacteria</taxon>
        <taxon>Pseudomonadati</taxon>
        <taxon>Campylobacterota</taxon>
        <taxon>Epsilonproteobacteria</taxon>
        <taxon>Campylobacterales</taxon>
        <taxon>Sulfurovaceae</taxon>
        <taxon>Nitratifractor</taxon>
    </lineage>
</organism>
<evidence type="ECO:0000256" key="1">
    <source>
        <dbReference type="ARBA" id="ARBA00000830"/>
    </source>
</evidence>
<dbReference type="GO" id="GO:0008967">
    <property type="term" value="F:phosphoglycolate phosphatase activity"/>
    <property type="evidence" value="ECO:0007669"/>
    <property type="project" value="UniProtKB-EC"/>
</dbReference>
<dbReference type="SFLD" id="SFLDG01135">
    <property type="entry name" value="C1.5.6:_HAD__Beta-PGM__Phospha"/>
    <property type="match status" value="1"/>
</dbReference>
<dbReference type="NCBIfam" id="TIGR01549">
    <property type="entry name" value="HAD-SF-IA-v1"/>
    <property type="match status" value="1"/>
</dbReference>
<dbReference type="eggNOG" id="COG0546">
    <property type="taxonomic scope" value="Bacteria"/>
</dbReference>
<dbReference type="PANTHER" id="PTHR43434:SF1">
    <property type="entry name" value="PHOSPHOGLYCOLATE PHOSPHATASE"/>
    <property type="match status" value="1"/>
</dbReference>
<keyword evidence="5" id="KW-0378">Hydrolase</keyword>
<protein>
    <recommendedName>
        <fullName evidence="4">phosphoglycolate phosphatase</fullName>
        <ecNumber evidence="4">3.1.3.18</ecNumber>
    </recommendedName>
</protein>
<sequence>MATLRKRLAIFDMDGTLVDSSLAIANAINFVRSRLGLPPLPREEIISRINDPHLNAAEYFYATDHFEVRHEEWFSEYYSAHHQEELRLYPGILELLEWLKGQGCLLAVATNAYRRSALETLEHLGISDYFDAVASYDDVERGKPAPDMLVKILEELKVSREEAIFIGDGPRDAMAAEAAGIEFILVQWGFSDHRHAVESVEELRSILERRCQERSSLAKK</sequence>
<dbReference type="KEGG" id="nsa:Nitsa_0752"/>
<dbReference type="Pfam" id="PF13419">
    <property type="entry name" value="HAD_2"/>
    <property type="match status" value="1"/>
</dbReference>
<dbReference type="SFLD" id="SFLDG01129">
    <property type="entry name" value="C1.5:_HAD__Beta-PGM__Phosphata"/>
    <property type="match status" value="1"/>
</dbReference>
<evidence type="ECO:0000313" key="5">
    <source>
        <dbReference type="EMBL" id="ADV46019.1"/>
    </source>
</evidence>
<dbReference type="InterPro" id="IPR041492">
    <property type="entry name" value="HAD_2"/>
</dbReference>
<reference evidence="6" key="2">
    <citation type="submission" date="2011-01" db="EMBL/GenBank/DDBJ databases">
        <title>The complete genome of Nitratifractor salsuginis DSM 16511.</title>
        <authorList>
            <consortium name="US DOE Joint Genome Institute (JGI-PGF)"/>
            <person name="Lucas S."/>
            <person name="Copeland A."/>
            <person name="Lapidus A."/>
            <person name="Bruce D."/>
            <person name="Goodwin L."/>
            <person name="Pitluck S."/>
            <person name="Kyrpides N."/>
            <person name="Mavromatis K."/>
            <person name="Ivanova N."/>
            <person name="Mikhailova N."/>
            <person name="Zeytun A."/>
            <person name="Detter J.C."/>
            <person name="Tapia R."/>
            <person name="Han C."/>
            <person name="Land M."/>
            <person name="Hauser L."/>
            <person name="Markowitz V."/>
            <person name="Cheng J.-F."/>
            <person name="Hugenholtz P."/>
            <person name="Woyke T."/>
            <person name="Wu D."/>
            <person name="Tindall B."/>
            <person name="Schuetze A."/>
            <person name="Brambilla E."/>
            <person name="Klenk H.-P."/>
            <person name="Eisen J.A."/>
        </authorList>
    </citation>
    <scope>NUCLEOTIDE SEQUENCE [LARGE SCALE GENOMIC DNA]</scope>
    <source>
        <strain evidence="6">DSM 16511 / JCM 12458 / E9I37-1</strain>
    </source>
</reference>
<dbReference type="SUPFAM" id="SSF56784">
    <property type="entry name" value="HAD-like"/>
    <property type="match status" value="1"/>
</dbReference>
<dbReference type="InterPro" id="IPR036412">
    <property type="entry name" value="HAD-like_sf"/>
</dbReference>
<dbReference type="Gene3D" id="1.10.150.240">
    <property type="entry name" value="Putative phosphatase, domain 2"/>
    <property type="match status" value="1"/>
</dbReference>
<gene>
    <name evidence="5" type="ordered locus">Nitsa_0752</name>
</gene>
<evidence type="ECO:0000256" key="4">
    <source>
        <dbReference type="ARBA" id="ARBA00013078"/>
    </source>
</evidence>
<dbReference type="Gene3D" id="3.40.50.1000">
    <property type="entry name" value="HAD superfamily/HAD-like"/>
    <property type="match status" value="1"/>
</dbReference>
<name>E6X284_NITSE</name>
<dbReference type="InterPro" id="IPR023198">
    <property type="entry name" value="PGP-like_dom2"/>
</dbReference>
<evidence type="ECO:0000313" key="6">
    <source>
        <dbReference type="Proteomes" id="UP000008633"/>
    </source>
</evidence>
<keyword evidence="6" id="KW-1185">Reference proteome</keyword>
<reference evidence="5 6" key="1">
    <citation type="journal article" date="2011" name="Stand. Genomic Sci.">
        <title>Complete genome sequence of Nitratifractor salsuginis type strain (E9I37-1).</title>
        <authorList>
            <person name="Anderson I."/>
            <person name="Sikorski J."/>
            <person name="Zeytun A."/>
            <person name="Nolan M."/>
            <person name="Lapidus A."/>
            <person name="Lucas S."/>
            <person name="Hammon N."/>
            <person name="Deshpande S."/>
            <person name="Cheng J.F."/>
            <person name="Tapia R."/>
            <person name="Han C."/>
            <person name="Goodwin L."/>
            <person name="Pitluck S."/>
            <person name="Liolios K."/>
            <person name="Pagani I."/>
            <person name="Ivanova N."/>
            <person name="Huntemann M."/>
            <person name="Mavromatis K."/>
            <person name="Ovchinikova G."/>
            <person name="Pati A."/>
            <person name="Chen A."/>
            <person name="Palaniappan K."/>
            <person name="Land M."/>
            <person name="Hauser L."/>
            <person name="Brambilla E.M."/>
            <person name="Ngatchou-Djao O.D."/>
            <person name="Rohde M."/>
            <person name="Tindall B.J."/>
            <person name="Goker M."/>
            <person name="Detter J.C."/>
            <person name="Woyke T."/>
            <person name="Bristow J."/>
            <person name="Eisen J.A."/>
            <person name="Markowitz V."/>
            <person name="Hugenholtz P."/>
            <person name="Klenk H.P."/>
            <person name="Kyrpides N.C."/>
        </authorList>
    </citation>
    <scope>NUCLEOTIDE SEQUENCE [LARGE SCALE GENOMIC DNA]</scope>
    <source>
        <strain evidence="6">DSM 16511 / JCM 12458 / E9I37-1</strain>
    </source>
</reference>
<dbReference type="PRINTS" id="PR00413">
    <property type="entry name" value="HADHALOGNASE"/>
</dbReference>
<comment type="catalytic activity">
    <reaction evidence="1">
        <text>2-phosphoglycolate + H2O = glycolate + phosphate</text>
        <dbReference type="Rhea" id="RHEA:14369"/>
        <dbReference type="ChEBI" id="CHEBI:15377"/>
        <dbReference type="ChEBI" id="CHEBI:29805"/>
        <dbReference type="ChEBI" id="CHEBI:43474"/>
        <dbReference type="ChEBI" id="CHEBI:58033"/>
        <dbReference type="EC" id="3.1.3.18"/>
    </reaction>
</comment>
<dbReference type="InterPro" id="IPR006439">
    <property type="entry name" value="HAD-SF_hydro_IA"/>
</dbReference>
<dbReference type="EMBL" id="CP002452">
    <property type="protein sequence ID" value="ADV46019.1"/>
    <property type="molecule type" value="Genomic_DNA"/>
</dbReference>
<dbReference type="GO" id="GO:0005829">
    <property type="term" value="C:cytosol"/>
    <property type="evidence" value="ECO:0007669"/>
    <property type="project" value="TreeGrafter"/>
</dbReference>
<evidence type="ECO:0000256" key="2">
    <source>
        <dbReference type="ARBA" id="ARBA00004818"/>
    </source>
</evidence>
<evidence type="ECO:0000256" key="3">
    <source>
        <dbReference type="ARBA" id="ARBA00006171"/>
    </source>
</evidence>
<dbReference type="Proteomes" id="UP000008633">
    <property type="component" value="Chromosome"/>
</dbReference>
<dbReference type="EC" id="3.1.3.18" evidence="4"/>
<dbReference type="NCBIfam" id="TIGR01509">
    <property type="entry name" value="HAD-SF-IA-v3"/>
    <property type="match status" value="1"/>
</dbReference>
<dbReference type="HOGENOM" id="CLU_045011_19_3_7"/>
<proteinExistence type="inferred from homology"/>
<dbReference type="PANTHER" id="PTHR43434">
    <property type="entry name" value="PHOSPHOGLYCOLATE PHOSPHATASE"/>
    <property type="match status" value="1"/>
</dbReference>